<dbReference type="Pfam" id="PF03481">
    <property type="entry name" value="Sua5_C"/>
    <property type="match status" value="1"/>
</dbReference>
<name>A0ABU6AHR3_9PSEU</name>
<proteinExistence type="predicted"/>
<dbReference type="EMBL" id="JAWLNX010000023">
    <property type="protein sequence ID" value="MEB3370966.1"/>
    <property type="molecule type" value="Genomic_DNA"/>
</dbReference>
<evidence type="ECO:0000259" key="1">
    <source>
        <dbReference type="Pfam" id="PF03481"/>
    </source>
</evidence>
<dbReference type="InterPro" id="IPR038385">
    <property type="entry name" value="Sua5/YwlC_C"/>
</dbReference>
<feature type="domain" description="Threonylcarbamoyl-AMP synthase C-terminal" evidence="1">
    <location>
        <begin position="16"/>
        <end position="79"/>
    </location>
</feature>
<reference evidence="2 3" key="1">
    <citation type="submission" date="2023-10" db="EMBL/GenBank/DDBJ databases">
        <title>Saccharopolyspora sp. nov., isolated from mangrove soil.</title>
        <authorList>
            <person name="Lu Y."/>
            <person name="Liu W."/>
        </authorList>
    </citation>
    <scope>NUCLEOTIDE SEQUENCE [LARGE SCALE GENOMIC DNA]</scope>
    <source>
        <strain evidence="2 3">S2-29</strain>
    </source>
</reference>
<accession>A0ABU6AHR3</accession>
<dbReference type="Gene3D" id="3.40.50.11030">
    <property type="entry name" value="Threonylcarbamoyl-AMP synthase, C-terminal domain"/>
    <property type="match status" value="1"/>
</dbReference>
<sequence>MGPRVGRCANSAQSRRRSPMFRSRHAVVVLPDSMACYARGLYGFLRELDRRGCDLVVASSPVEEGLGLAIANRLRRAAGPRSTG</sequence>
<evidence type="ECO:0000313" key="2">
    <source>
        <dbReference type="EMBL" id="MEB3370966.1"/>
    </source>
</evidence>
<comment type="caution">
    <text evidence="2">The sequence shown here is derived from an EMBL/GenBank/DDBJ whole genome shotgun (WGS) entry which is preliminary data.</text>
</comment>
<keyword evidence="3" id="KW-1185">Reference proteome</keyword>
<dbReference type="InterPro" id="IPR005145">
    <property type="entry name" value="Sua5_C"/>
</dbReference>
<evidence type="ECO:0000313" key="3">
    <source>
        <dbReference type="Proteomes" id="UP001327093"/>
    </source>
</evidence>
<gene>
    <name evidence="2" type="ORF">R4I43_26530</name>
</gene>
<protein>
    <submittedName>
        <fullName evidence="2">Sua5 family C-terminal domain-containing protein</fullName>
    </submittedName>
</protein>
<organism evidence="2 3">
    <name type="scientific">Saccharopolyspora mangrovi</name>
    <dbReference type="NCBI Taxonomy" id="3082379"/>
    <lineage>
        <taxon>Bacteria</taxon>
        <taxon>Bacillati</taxon>
        <taxon>Actinomycetota</taxon>
        <taxon>Actinomycetes</taxon>
        <taxon>Pseudonocardiales</taxon>
        <taxon>Pseudonocardiaceae</taxon>
        <taxon>Saccharopolyspora</taxon>
    </lineage>
</organism>
<dbReference type="Proteomes" id="UP001327093">
    <property type="component" value="Unassembled WGS sequence"/>
</dbReference>